<dbReference type="AlphaFoldDB" id="A0A6J5V7F8"/>
<feature type="compositionally biased region" description="Basic and acidic residues" evidence="1">
    <location>
        <begin position="110"/>
        <end position="136"/>
    </location>
</feature>
<feature type="transmembrane region" description="Helical" evidence="2">
    <location>
        <begin position="330"/>
        <end position="348"/>
    </location>
</feature>
<organism evidence="5 6">
    <name type="scientific">Prunus armeniaca</name>
    <name type="common">Apricot</name>
    <name type="synonym">Armeniaca vulgaris</name>
    <dbReference type="NCBI Taxonomy" id="36596"/>
    <lineage>
        <taxon>Eukaryota</taxon>
        <taxon>Viridiplantae</taxon>
        <taxon>Streptophyta</taxon>
        <taxon>Embryophyta</taxon>
        <taxon>Tracheophyta</taxon>
        <taxon>Spermatophyta</taxon>
        <taxon>Magnoliopsida</taxon>
        <taxon>eudicotyledons</taxon>
        <taxon>Gunneridae</taxon>
        <taxon>Pentapetalae</taxon>
        <taxon>rosids</taxon>
        <taxon>fabids</taxon>
        <taxon>Rosales</taxon>
        <taxon>Rosaceae</taxon>
        <taxon>Amygdaloideae</taxon>
        <taxon>Amygdaleae</taxon>
        <taxon>Prunus</taxon>
    </lineage>
</organism>
<feature type="compositionally biased region" description="Basic and acidic residues" evidence="1">
    <location>
        <begin position="167"/>
        <end position="206"/>
    </location>
</feature>
<dbReference type="InterPro" id="IPR055780">
    <property type="entry name" value="DUF7356"/>
</dbReference>
<evidence type="ECO:0000259" key="4">
    <source>
        <dbReference type="Pfam" id="PF24053"/>
    </source>
</evidence>
<gene>
    <name evidence="5" type="ORF">CURHAP_LOCUS40613</name>
</gene>
<dbReference type="EMBL" id="CAEKDK010000006">
    <property type="protein sequence ID" value="CAB4284949.1"/>
    <property type="molecule type" value="Genomic_DNA"/>
</dbReference>
<name>A0A6J5V7F8_PRUAR</name>
<feature type="region of interest" description="Disordered" evidence="1">
    <location>
        <begin position="34"/>
        <end position="214"/>
    </location>
</feature>
<evidence type="ECO:0000256" key="3">
    <source>
        <dbReference type="SAM" id="SignalP"/>
    </source>
</evidence>
<keyword evidence="3" id="KW-0732">Signal</keyword>
<evidence type="ECO:0000256" key="2">
    <source>
        <dbReference type="SAM" id="Phobius"/>
    </source>
</evidence>
<protein>
    <recommendedName>
        <fullName evidence="4">DUF7356 domain-containing protein</fullName>
    </recommendedName>
</protein>
<dbReference type="Pfam" id="PF24053">
    <property type="entry name" value="DUF7356"/>
    <property type="match status" value="1"/>
</dbReference>
<feature type="domain" description="DUF7356" evidence="4">
    <location>
        <begin position="210"/>
        <end position="309"/>
    </location>
</feature>
<evidence type="ECO:0000313" key="6">
    <source>
        <dbReference type="Proteomes" id="UP000507222"/>
    </source>
</evidence>
<keyword evidence="2" id="KW-0812">Transmembrane</keyword>
<feature type="compositionally biased region" description="Basic and acidic residues" evidence="1">
    <location>
        <begin position="76"/>
        <end position="87"/>
    </location>
</feature>
<accession>A0A6J5V7F8</accession>
<feature type="compositionally biased region" description="Pro residues" evidence="1">
    <location>
        <begin position="49"/>
        <end position="66"/>
    </location>
</feature>
<evidence type="ECO:0000256" key="1">
    <source>
        <dbReference type="SAM" id="MobiDB-lite"/>
    </source>
</evidence>
<feature type="chain" id="PRO_5027077056" description="DUF7356 domain-containing protein" evidence="3">
    <location>
        <begin position="23"/>
        <end position="431"/>
    </location>
</feature>
<keyword evidence="2" id="KW-0472">Membrane</keyword>
<evidence type="ECO:0000313" key="5">
    <source>
        <dbReference type="EMBL" id="CAB4284949.1"/>
    </source>
</evidence>
<keyword evidence="2" id="KW-1133">Transmembrane helix</keyword>
<dbReference type="Proteomes" id="UP000507222">
    <property type="component" value="Unassembled WGS sequence"/>
</dbReference>
<reference evidence="5 6" key="1">
    <citation type="submission" date="2020-05" db="EMBL/GenBank/DDBJ databases">
        <authorList>
            <person name="Campoy J."/>
            <person name="Schneeberger K."/>
            <person name="Spophaly S."/>
        </authorList>
    </citation>
    <scope>NUCLEOTIDE SEQUENCE [LARGE SCALE GENOMIC DNA]</scope>
    <source>
        <strain evidence="5">PruArmRojPasFocal</strain>
    </source>
</reference>
<dbReference type="PANTHER" id="PTHR34200">
    <property type="entry name" value="DENTIN SIALOPHOSPHOPROTEIN-LIKE ISOFORM X1"/>
    <property type="match status" value="1"/>
</dbReference>
<feature type="signal peptide" evidence="3">
    <location>
        <begin position="1"/>
        <end position="22"/>
    </location>
</feature>
<proteinExistence type="predicted"/>
<dbReference type="PANTHER" id="PTHR34200:SF2">
    <property type="entry name" value="TRANSMEMBRANE PROTEIN"/>
    <property type="match status" value="1"/>
</dbReference>
<sequence>MDRNGFLTVFLFISIVAEASNASLLSKHRILIGEPQNNSSTVPGKDSPVPSPPPPPPPPPSPPPPVSSSGGNRSVPKADDDPSRNKTDSLPPAKTPKADPGPRGLNNNTKTDEGKDPNKEKKDPNPTPDKESKEDPNPVPATTPKQDPNSKQLKDEPNSASAPPEGGKVKNKEDSPEGGKVKNKEDSPEGGKVKSKEIEKKEKKDNVNNSQNADRESCDGIIKTCKVKDVVVACIKSFDSGSKEVVILVQNVGDSILKAKVSTENTKMDLKIAEHQNEKVNISLDIDKSTKITLNTGNRECELHMDPPVSDGNFFLRLPSYEKVVTPINGAYFLIVTVLIFGGMWAFCKVRKRKQRTGGGVPYQELEMGLPESVSATAVETAEGWDQGWDDDWDGDNAVKSPGAHLVGSISANGLTSRSANKDGWENDWDD</sequence>